<organism evidence="1">
    <name type="scientific">marine sediment metagenome</name>
    <dbReference type="NCBI Taxonomy" id="412755"/>
    <lineage>
        <taxon>unclassified sequences</taxon>
        <taxon>metagenomes</taxon>
        <taxon>ecological metagenomes</taxon>
    </lineage>
</organism>
<sequence length="60" mass="6730">MAKMKKIKNKKGLLFTLAIFLIVTTVLSLALLIFNHYKSNIDRTAELSSLDRFSDLSGSI</sequence>
<evidence type="ECO:0000313" key="1">
    <source>
        <dbReference type="EMBL" id="GAI24010.1"/>
    </source>
</evidence>
<proteinExistence type="predicted"/>
<reference evidence="1" key="1">
    <citation type="journal article" date="2014" name="Front. Microbiol.">
        <title>High frequency of phylogenetically diverse reductive dehalogenase-homologous genes in deep subseafloor sedimentary metagenomes.</title>
        <authorList>
            <person name="Kawai M."/>
            <person name="Futagami T."/>
            <person name="Toyoda A."/>
            <person name="Takaki Y."/>
            <person name="Nishi S."/>
            <person name="Hori S."/>
            <person name="Arai W."/>
            <person name="Tsubouchi T."/>
            <person name="Morono Y."/>
            <person name="Uchiyama I."/>
            <person name="Ito T."/>
            <person name="Fujiyama A."/>
            <person name="Inagaki F."/>
            <person name="Takami H."/>
        </authorList>
    </citation>
    <scope>NUCLEOTIDE SEQUENCE</scope>
    <source>
        <strain evidence="1">Expedition CK06-06</strain>
    </source>
</reference>
<accession>X1NB33</accession>
<comment type="caution">
    <text evidence="1">The sequence shown here is derived from an EMBL/GenBank/DDBJ whole genome shotgun (WGS) entry which is preliminary data.</text>
</comment>
<gene>
    <name evidence="1" type="ORF">S06H3_24409</name>
</gene>
<dbReference type="EMBL" id="BARV01013570">
    <property type="protein sequence ID" value="GAI24010.1"/>
    <property type="molecule type" value="Genomic_DNA"/>
</dbReference>
<feature type="non-terminal residue" evidence="1">
    <location>
        <position position="60"/>
    </location>
</feature>
<protein>
    <submittedName>
        <fullName evidence="1">Uncharacterized protein</fullName>
    </submittedName>
</protein>
<dbReference type="AlphaFoldDB" id="X1NB33"/>
<name>X1NB33_9ZZZZ</name>